<sequence length="225" mass="26740">MLSFFSKLKFHQQTFTRFLYLYNWNVVIRYGWLIAKISSIFEFSQNFVQIKKKSNALTVIFNNKLTIFNLLFQTKNIFHHQKLFLSVLVLEALFTAISHKSLFQKKKKKNSGSAIIRTYILMEFNRSSLYLTTKEIMIINACCFVLEKILAQPFENLKVETSLFPKANKNVLEIKSGSGELFNLNDINEYYKYWKGLPYFCMEYFPTTLIFRLLEYPCERVLQDQ</sequence>
<organism evidence="1 2">
    <name type="scientific">Reticulomyxa filosa</name>
    <dbReference type="NCBI Taxonomy" id="46433"/>
    <lineage>
        <taxon>Eukaryota</taxon>
        <taxon>Sar</taxon>
        <taxon>Rhizaria</taxon>
        <taxon>Retaria</taxon>
        <taxon>Foraminifera</taxon>
        <taxon>Monothalamids</taxon>
        <taxon>Reticulomyxidae</taxon>
        <taxon>Reticulomyxa</taxon>
    </lineage>
</organism>
<gene>
    <name evidence="1" type="ORF">RFI_15932</name>
</gene>
<proteinExistence type="predicted"/>
<accession>X6N7I5</accession>
<dbReference type="AlphaFoldDB" id="X6N7I5"/>
<feature type="non-terminal residue" evidence="1">
    <location>
        <position position="225"/>
    </location>
</feature>
<reference evidence="1 2" key="1">
    <citation type="journal article" date="2013" name="Curr. Biol.">
        <title>The Genome of the Foraminiferan Reticulomyxa filosa.</title>
        <authorList>
            <person name="Glockner G."/>
            <person name="Hulsmann N."/>
            <person name="Schleicher M."/>
            <person name="Noegel A.A."/>
            <person name="Eichinger L."/>
            <person name="Gallinger C."/>
            <person name="Pawlowski J."/>
            <person name="Sierra R."/>
            <person name="Euteneuer U."/>
            <person name="Pillet L."/>
            <person name="Moustafa A."/>
            <person name="Platzer M."/>
            <person name="Groth M."/>
            <person name="Szafranski K."/>
            <person name="Schliwa M."/>
        </authorList>
    </citation>
    <scope>NUCLEOTIDE SEQUENCE [LARGE SCALE GENOMIC DNA]</scope>
</reference>
<comment type="caution">
    <text evidence="1">The sequence shown here is derived from an EMBL/GenBank/DDBJ whole genome shotgun (WGS) entry which is preliminary data.</text>
</comment>
<name>X6N7I5_RETFI</name>
<keyword evidence="2" id="KW-1185">Reference proteome</keyword>
<dbReference type="EMBL" id="ASPP01011791">
    <property type="protein sequence ID" value="ETO21272.1"/>
    <property type="molecule type" value="Genomic_DNA"/>
</dbReference>
<evidence type="ECO:0000313" key="1">
    <source>
        <dbReference type="EMBL" id="ETO21272.1"/>
    </source>
</evidence>
<evidence type="ECO:0000313" key="2">
    <source>
        <dbReference type="Proteomes" id="UP000023152"/>
    </source>
</evidence>
<protein>
    <submittedName>
        <fullName evidence="1">Uncharacterized protein</fullName>
    </submittedName>
</protein>
<dbReference type="Proteomes" id="UP000023152">
    <property type="component" value="Unassembled WGS sequence"/>
</dbReference>